<evidence type="ECO:0000313" key="4">
    <source>
        <dbReference type="EMBL" id="MBP1925639.1"/>
    </source>
</evidence>
<evidence type="ECO:0000313" key="5">
    <source>
        <dbReference type="Proteomes" id="UP001519342"/>
    </source>
</evidence>
<protein>
    <submittedName>
        <fullName evidence="4">CDP-diacylglycerol--glycerol-3-phosphate 3-phosphatidyltransferase</fullName>
        <ecNumber evidence="4">2.7.8.5</ecNumber>
    </submittedName>
</protein>
<gene>
    <name evidence="4" type="ORF">J2Z76_001498</name>
</gene>
<keyword evidence="3" id="KW-1133">Transmembrane helix</keyword>
<evidence type="ECO:0000256" key="1">
    <source>
        <dbReference type="ARBA" id="ARBA00022679"/>
    </source>
</evidence>
<evidence type="ECO:0000256" key="3">
    <source>
        <dbReference type="SAM" id="Phobius"/>
    </source>
</evidence>
<proteinExistence type="inferred from homology"/>
<name>A0ABS4GD81_9FIRM</name>
<dbReference type="InterPro" id="IPR048254">
    <property type="entry name" value="CDP_ALCOHOL_P_TRANSF_CS"/>
</dbReference>
<keyword evidence="3" id="KW-0812">Transmembrane</keyword>
<keyword evidence="5" id="KW-1185">Reference proteome</keyword>
<reference evidence="4 5" key="1">
    <citation type="submission" date="2021-03" db="EMBL/GenBank/DDBJ databases">
        <title>Genomic Encyclopedia of Type Strains, Phase IV (KMG-IV): sequencing the most valuable type-strain genomes for metagenomic binning, comparative biology and taxonomic classification.</title>
        <authorList>
            <person name="Goeker M."/>
        </authorList>
    </citation>
    <scope>NUCLEOTIDE SEQUENCE [LARGE SCALE GENOMIC DNA]</scope>
    <source>
        <strain evidence="4 5">DSM 24004</strain>
    </source>
</reference>
<keyword evidence="3" id="KW-0472">Membrane</keyword>
<comment type="caution">
    <text evidence="4">The sequence shown here is derived from an EMBL/GenBank/DDBJ whole genome shotgun (WGS) entry which is preliminary data.</text>
</comment>
<dbReference type="InterPro" id="IPR000462">
    <property type="entry name" value="CDP-OH_P_trans"/>
</dbReference>
<feature type="transmembrane region" description="Helical" evidence="3">
    <location>
        <begin position="12"/>
        <end position="33"/>
    </location>
</feature>
<feature type="transmembrane region" description="Helical" evidence="3">
    <location>
        <begin position="53"/>
        <end position="71"/>
    </location>
</feature>
<dbReference type="Gene3D" id="1.20.120.1760">
    <property type="match status" value="1"/>
</dbReference>
<feature type="transmembrane region" description="Helical" evidence="3">
    <location>
        <begin position="124"/>
        <end position="151"/>
    </location>
</feature>
<accession>A0ABS4GD81</accession>
<dbReference type="EC" id="2.7.8.5" evidence="4"/>
<dbReference type="Proteomes" id="UP001519342">
    <property type="component" value="Unassembled WGS sequence"/>
</dbReference>
<dbReference type="Pfam" id="PF01066">
    <property type="entry name" value="CDP-OH_P_transf"/>
    <property type="match status" value="1"/>
</dbReference>
<dbReference type="GO" id="GO:0008444">
    <property type="term" value="F:CDP-diacylglycerol-glycerol-3-phosphate 3-phosphatidyltransferase activity"/>
    <property type="evidence" value="ECO:0007669"/>
    <property type="project" value="UniProtKB-EC"/>
</dbReference>
<evidence type="ECO:0000256" key="2">
    <source>
        <dbReference type="RuleBase" id="RU003750"/>
    </source>
</evidence>
<dbReference type="PROSITE" id="PS00379">
    <property type="entry name" value="CDP_ALCOHOL_P_TRANSF"/>
    <property type="match status" value="1"/>
</dbReference>
<dbReference type="InterPro" id="IPR043130">
    <property type="entry name" value="CDP-OH_PTrfase_TM_dom"/>
</dbReference>
<sequence length="188" mass="20855">MANIITGVRILCSIALLFSQALSPAFYSLYLAAGFTDMIDGTVARKTNTVSEFGSKFDTIADFVFVVVCLIKLIPIMDIPTWLYIWIGIIALIKGINVFFGFVVQKKFVAVHTVMNKVTGVLLFALPLTLSVIDFKYSAIFVCSVATFAAVQEGHVIRTRKVSENIFSISSYANGWSPWRQIFGKFTK</sequence>
<keyword evidence="1 2" id="KW-0808">Transferase</keyword>
<dbReference type="EMBL" id="JAGGKS010000003">
    <property type="protein sequence ID" value="MBP1925639.1"/>
    <property type="molecule type" value="Genomic_DNA"/>
</dbReference>
<comment type="similarity">
    <text evidence="2">Belongs to the CDP-alcohol phosphatidyltransferase class-I family.</text>
</comment>
<organism evidence="4 5">
    <name type="scientific">Sedimentibacter acidaminivorans</name>
    <dbReference type="NCBI Taxonomy" id="913099"/>
    <lineage>
        <taxon>Bacteria</taxon>
        <taxon>Bacillati</taxon>
        <taxon>Bacillota</taxon>
        <taxon>Tissierellia</taxon>
        <taxon>Sedimentibacter</taxon>
    </lineage>
</organism>
<feature type="transmembrane region" description="Helical" evidence="3">
    <location>
        <begin position="83"/>
        <end position="104"/>
    </location>
</feature>